<dbReference type="Proteomes" id="UP000197781">
    <property type="component" value="Chromosome"/>
</dbReference>
<reference evidence="6 7" key="1">
    <citation type="submission" date="2016-11" db="EMBL/GenBank/DDBJ databases">
        <authorList>
            <person name="Jaros S."/>
            <person name="Januszkiewicz K."/>
            <person name="Wedrychowicz H."/>
        </authorList>
    </citation>
    <scope>NUCLEOTIDE SEQUENCE [LARGE SCALE GENOMIC DNA]</scope>
    <source>
        <strain evidence="6 7">NF2</strain>
    </source>
</reference>
<dbReference type="InterPro" id="IPR042080">
    <property type="entry name" value="RNA_2'-PTrans_N"/>
</dbReference>
<keyword evidence="2 5" id="KW-0808">Transferase</keyword>
<dbReference type="SUPFAM" id="SSF56399">
    <property type="entry name" value="ADP-ribosylation"/>
    <property type="match status" value="1"/>
</dbReference>
<dbReference type="InterPro" id="IPR002745">
    <property type="entry name" value="Ptrans_KptA/Tpt1"/>
</dbReference>
<dbReference type="GO" id="GO:0000215">
    <property type="term" value="F:tRNA 2'-phosphotransferase activity"/>
    <property type="evidence" value="ECO:0007669"/>
    <property type="project" value="TreeGrafter"/>
</dbReference>
<dbReference type="EMBL" id="CP018145">
    <property type="protein sequence ID" value="ASJ54456.1"/>
    <property type="molecule type" value="Genomic_DNA"/>
</dbReference>
<dbReference type="Pfam" id="PF01885">
    <property type="entry name" value="PTS_2-RNA"/>
    <property type="match status" value="1"/>
</dbReference>
<keyword evidence="3 5" id="KW-0520">NAD</keyword>
<evidence type="ECO:0000256" key="1">
    <source>
        <dbReference type="ARBA" id="ARBA00009836"/>
    </source>
</evidence>
<evidence type="ECO:0000256" key="3">
    <source>
        <dbReference type="ARBA" id="ARBA00023027"/>
    </source>
</evidence>
<dbReference type="InterPro" id="IPR042081">
    <property type="entry name" value="RNA_2'-PTrans_C"/>
</dbReference>
<accession>A0A220MH93</accession>
<protein>
    <recommendedName>
        <fullName evidence="5">Probable RNA 2'-phosphotransferase</fullName>
        <ecNumber evidence="5">2.7.1.-</ecNumber>
    </recommendedName>
</protein>
<dbReference type="EC" id="2.7.1.-" evidence="5"/>
<dbReference type="KEGG" id="bfm:BP422_13360"/>
<evidence type="ECO:0000256" key="4">
    <source>
        <dbReference type="ARBA" id="ARBA00025212"/>
    </source>
</evidence>
<name>A0A220MH93_9BACL</name>
<comment type="similarity">
    <text evidence="1 5">Belongs to the KptA/TPT1 family.</text>
</comment>
<dbReference type="RefSeq" id="WP_088908205.1">
    <property type="nucleotide sequence ID" value="NZ_CP018145.1"/>
</dbReference>
<dbReference type="InterPro" id="IPR022928">
    <property type="entry name" value="RNA_2'-PTrans_KptA"/>
</dbReference>
<evidence type="ECO:0000313" key="6">
    <source>
        <dbReference type="EMBL" id="ASJ54456.1"/>
    </source>
</evidence>
<dbReference type="Gene3D" id="3.20.170.30">
    <property type="match status" value="1"/>
</dbReference>
<dbReference type="PANTHER" id="PTHR12684">
    <property type="entry name" value="PUTATIVE PHOSPHOTRANSFERASE"/>
    <property type="match status" value="1"/>
</dbReference>
<dbReference type="HAMAP" id="MF_00299">
    <property type="entry name" value="KptA"/>
    <property type="match status" value="1"/>
</dbReference>
<organism evidence="6 7">
    <name type="scientific">Brevibacillus formosus</name>
    <dbReference type="NCBI Taxonomy" id="54913"/>
    <lineage>
        <taxon>Bacteria</taxon>
        <taxon>Bacillati</taxon>
        <taxon>Bacillota</taxon>
        <taxon>Bacilli</taxon>
        <taxon>Bacillales</taxon>
        <taxon>Paenibacillaceae</taxon>
        <taxon>Brevibacillus</taxon>
    </lineage>
</organism>
<sequence length="181" mass="21255">MDYQKLSKELSYALRHAPHEYELELDEQGWVPIKQLLLSLSEQRKWRAVTEEDLHTMIALSEKKRHEINQGNIRALYGHSVPQKIHKEEKEPPAYLFHGTPQRFLNSILASGLVPKGRQYVHLSEDVQTAQQVGKRRDDHPVLLRIDARQAWQDGVKFYHGNELVWLADHVQKEYISVYKK</sequence>
<comment type="function">
    <text evidence="4 5">Removes the 2'-phosphate from RNA via an intermediate in which the phosphate is ADP-ribosylated by NAD followed by a presumed transesterification to release the RNA and generate ADP-ribose 1''-2''-cyclic phosphate (APPR&gt;P). May function as an ADP-ribosylase.</text>
</comment>
<dbReference type="AlphaFoldDB" id="A0A220MH93"/>
<dbReference type="GO" id="GO:0003950">
    <property type="term" value="F:NAD+ poly-ADP-ribosyltransferase activity"/>
    <property type="evidence" value="ECO:0007669"/>
    <property type="project" value="InterPro"/>
</dbReference>
<evidence type="ECO:0000313" key="7">
    <source>
        <dbReference type="Proteomes" id="UP000197781"/>
    </source>
</evidence>
<proteinExistence type="inferred from homology"/>
<dbReference type="PANTHER" id="PTHR12684:SF2">
    <property type="entry name" value="TRNA 2'-PHOSPHOTRANSFERASE 1"/>
    <property type="match status" value="1"/>
</dbReference>
<dbReference type="Gene3D" id="1.10.10.970">
    <property type="entry name" value="RNA 2'-phosphotransferase, Tpt1/KptA family, N-terminal domain"/>
    <property type="match status" value="1"/>
</dbReference>
<evidence type="ECO:0000256" key="5">
    <source>
        <dbReference type="HAMAP-Rule" id="MF_00299"/>
    </source>
</evidence>
<dbReference type="GO" id="GO:0006388">
    <property type="term" value="P:tRNA splicing, via endonucleolytic cleavage and ligation"/>
    <property type="evidence" value="ECO:0007669"/>
    <property type="project" value="UniProtKB-UniRule"/>
</dbReference>
<evidence type="ECO:0000256" key="2">
    <source>
        <dbReference type="ARBA" id="ARBA00022679"/>
    </source>
</evidence>
<gene>
    <name evidence="5" type="primary">kptA</name>
    <name evidence="6" type="ORF">BP422_13360</name>
</gene>